<proteinExistence type="predicted"/>
<dbReference type="Gene3D" id="1.10.287.130">
    <property type="match status" value="1"/>
</dbReference>
<dbReference type="InterPro" id="IPR036097">
    <property type="entry name" value="HisK_dim/P_sf"/>
</dbReference>
<protein>
    <recommendedName>
        <fullName evidence="2">histidine kinase</fullName>
        <ecNumber evidence="2">2.7.13.3</ecNumber>
    </recommendedName>
</protein>
<accession>A0ABM8YWA1</accession>
<dbReference type="PANTHER" id="PTHR43711">
    <property type="entry name" value="TWO-COMPONENT HISTIDINE KINASE"/>
    <property type="match status" value="1"/>
</dbReference>
<reference evidence="9 10" key="1">
    <citation type="submission" date="2021-10" db="EMBL/GenBank/DDBJ databases">
        <authorList>
            <person name="Koch H."/>
        </authorList>
    </citation>
    <scope>NUCLEOTIDE SEQUENCE [LARGE SCALE GENOMIC DNA]</scope>
    <source>
        <strain evidence="9">6680</strain>
    </source>
</reference>
<keyword evidence="6" id="KW-0902">Two-component regulatory system</keyword>
<name>A0ABM8YWA1_9PROT</name>
<dbReference type="Proteomes" id="UP000839052">
    <property type="component" value="Chromosome"/>
</dbReference>
<evidence type="ECO:0000256" key="2">
    <source>
        <dbReference type="ARBA" id="ARBA00012438"/>
    </source>
</evidence>
<dbReference type="InterPro" id="IPR004358">
    <property type="entry name" value="Sig_transdc_His_kin-like_C"/>
</dbReference>
<evidence type="ECO:0000313" key="10">
    <source>
        <dbReference type="Proteomes" id="UP000839052"/>
    </source>
</evidence>
<keyword evidence="5 9" id="KW-0418">Kinase</keyword>
<dbReference type="InterPro" id="IPR036890">
    <property type="entry name" value="HATPase_C_sf"/>
</dbReference>
<keyword evidence="3" id="KW-0597">Phosphoprotein</keyword>
<dbReference type="Pfam" id="PF00512">
    <property type="entry name" value="HisKA"/>
    <property type="match status" value="1"/>
</dbReference>
<dbReference type="CDD" id="cd16922">
    <property type="entry name" value="HATPase_EvgS-ArcB-TorS-like"/>
    <property type="match status" value="1"/>
</dbReference>
<evidence type="ECO:0000256" key="6">
    <source>
        <dbReference type="ARBA" id="ARBA00023012"/>
    </source>
</evidence>
<dbReference type="Gene3D" id="3.30.565.10">
    <property type="entry name" value="Histidine kinase-like ATPase, C-terminal domain"/>
    <property type="match status" value="1"/>
</dbReference>
<keyword evidence="4 9" id="KW-0808">Transferase</keyword>
<evidence type="ECO:0000313" key="9">
    <source>
        <dbReference type="EMBL" id="CAG9931784.1"/>
    </source>
</evidence>
<evidence type="ECO:0000259" key="8">
    <source>
        <dbReference type="PROSITE" id="PS50109"/>
    </source>
</evidence>
<dbReference type="Pfam" id="PF02518">
    <property type="entry name" value="HATPase_c"/>
    <property type="match status" value="1"/>
</dbReference>
<dbReference type="SUPFAM" id="SSF47384">
    <property type="entry name" value="Homodimeric domain of signal transducing histidine kinase"/>
    <property type="match status" value="1"/>
</dbReference>
<evidence type="ECO:0000256" key="7">
    <source>
        <dbReference type="SAM" id="MobiDB-lite"/>
    </source>
</evidence>
<dbReference type="GO" id="GO:0004673">
    <property type="term" value="F:protein histidine kinase activity"/>
    <property type="evidence" value="ECO:0007669"/>
    <property type="project" value="UniProtKB-EC"/>
</dbReference>
<dbReference type="PANTHER" id="PTHR43711:SF1">
    <property type="entry name" value="HISTIDINE KINASE 1"/>
    <property type="match status" value="1"/>
</dbReference>
<gene>
    <name evidence="9" type="ORF">NTG6680_0531</name>
</gene>
<dbReference type="PRINTS" id="PR00344">
    <property type="entry name" value="BCTRLSENSOR"/>
</dbReference>
<dbReference type="SMART" id="SM00388">
    <property type="entry name" value="HisKA"/>
    <property type="match status" value="1"/>
</dbReference>
<keyword evidence="10" id="KW-1185">Reference proteome</keyword>
<dbReference type="InterPro" id="IPR005467">
    <property type="entry name" value="His_kinase_dom"/>
</dbReference>
<evidence type="ECO:0000256" key="1">
    <source>
        <dbReference type="ARBA" id="ARBA00000085"/>
    </source>
</evidence>
<dbReference type="CDD" id="cd00082">
    <property type="entry name" value="HisKA"/>
    <property type="match status" value="1"/>
</dbReference>
<dbReference type="EMBL" id="OU912926">
    <property type="protein sequence ID" value="CAG9931784.1"/>
    <property type="molecule type" value="Genomic_DNA"/>
</dbReference>
<comment type="catalytic activity">
    <reaction evidence="1">
        <text>ATP + protein L-histidine = ADP + protein N-phospho-L-histidine.</text>
        <dbReference type="EC" id="2.7.13.3"/>
    </reaction>
</comment>
<evidence type="ECO:0000256" key="3">
    <source>
        <dbReference type="ARBA" id="ARBA00022553"/>
    </source>
</evidence>
<evidence type="ECO:0000256" key="4">
    <source>
        <dbReference type="ARBA" id="ARBA00022679"/>
    </source>
</evidence>
<sequence length="391" mass="43633">MNINGNDGTPKFNELNQSNVSRHNKDELEPILDDETAVLSREKLVATREDAADLREGSIILREVKATSREREIRAGEKVQIAFDEHVIKLQQANAHLVIATMEARKLAEEVEATKVQMEIAKSVAEKANLAKSIFLNNMSHELRTPLNAILGFSQLLEIGPPPPTDIQTERLQLIIKAGWYLLELINGILDHAAIESGERSLIREPVSLTITILECLAMIESQAKKRDIHINCIPFDKTWFVNADRIRVKQVLINLLSNAIKYNREHGTVEVKCTCTQERIRIYIKDSGMGLPPEKLVQLFQPFNRLGQESGAEEGTGIGLVVTKQLIELMGGTINVESTVGVGSEFWVELPRADAPQLITENTMPAELALQAHGNAMLRALLYKEDNLDN</sequence>
<dbReference type="EC" id="2.7.13.3" evidence="2"/>
<feature type="region of interest" description="Disordered" evidence="7">
    <location>
        <begin position="1"/>
        <end position="29"/>
    </location>
</feature>
<dbReference type="InterPro" id="IPR050736">
    <property type="entry name" value="Sensor_HK_Regulatory"/>
</dbReference>
<dbReference type="InterPro" id="IPR003661">
    <property type="entry name" value="HisK_dim/P_dom"/>
</dbReference>
<dbReference type="InterPro" id="IPR003594">
    <property type="entry name" value="HATPase_dom"/>
</dbReference>
<organism evidence="9 10">
    <name type="scientific">Candidatus Nitrotoga arctica</name>
    <dbReference type="NCBI Taxonomy" id="453162"/>
    <lineage>
        <taxon>Bacteria</taxon>
        <taxon>Pseudomonadati</taxon>
        <taxon>Pseudomonadota</taxon>
        <taxon>Betaproteobacteria</taxon>
        <taxon>Nitrosomonadales</taxon>
        <taxon>Gallionellaceae</taxon>
        <taxon>Candidatus Nitrotoga</taxon>
    </lineage>
</organism>
<dbReference type="RefSeq" id="WP_239795836.1">
    <property type="nucleotide sequence ID" value="NZ_OU912926.1"/>
</dbReference>
<evidence type="ECO:0000256" key="5">
    <source>
        <dbReference type="ARBA" id="ARBA00022777"/>
    </source>
</evidence>
<dbReference type="PROSITE" id="PS50109">
    <property type="entry name" value="HIS_KIN"/>
    <property type="match status" value="1"/>
</dbReference>
<dbReference type="SUPFAM" id="SSF55874">
    <property type="entry name" value="ATPase domain of HSP90 chaperone/DNA topoisomerase II/histidine kinase"/>
    <property type="match status" value="1"/>
</dbReference>
<dbReference type="SMART" id="SM00387">
    <property type="entry name" value="HATPase_c"/>
    <property type="match status" value="1"/>
</dbReference>
<feature type="domain" description="Histidine kinase" evidence="8">
    <location>
        <begin position="138"/>
        <end position="355"/>
    </location>
</feature>